<dbReference type="Proteomes" id="UP000695026">
    <property type="component" value="Unplaced"/>
</dbReference>
<dbReference type="GO" id="GO:0003677">
    <property type="term" value="F:DNA binding"/>
    <property type="evidence" value="ECO:0007669"/>
    <property type="project" value="UniProtKB-UniRule"/>
</dbReference>
<dbReference type="OrthoDB" id="9909311at2759"/>
<proteinExistence type="predicted"/>
<reference evidence="10" key="1">
    <citation type="submission" date="2025-08" db="UniProtKB">
        <authorList>
            <consortium name="RefSeq"/>
        </authorList>
    </citation>
    <scope>IDENTIFICATION</scope>
    <source>
        <tissue evidence="10">Liver</tissue>
    </source>
</reference>
<evidence type="ECO:0000259" key="7">
    <source>
        <dbReference type="PROSITE" id="PS50157"/>
    </source>
</evidence>
<dbReference type="InterPro" id="IPR007889">
    <property type="entry name" value="HTH_Psq"/>
</dbReference>
<evidence type="ECO:0000313" key="9">
    <source>
        <dbReference type="Proteomes" id="UP000695026"/>
    </source>
</evidence>
<dbReference type="PROSITE" id="PS50960">
    <property type="entry name" value="HTH_PSQ"/>
    <property type="match status" value="1"/>
</dbReference>
<dbReference type="SUPFAM" id="SSF57667">
    <property type="entry name" value="beta-beta-alpha zinc fingers"/>
    <property type="match status" value="1"/>
</dbReference>
<dbReference type="CDD" id="cd00093">
    <property type="entry name" value="HTH_XRE"/>
    <property type="match status" value="1"/>
</dbReference>
<sequence length="733" mass="81726">MLPSARKGRGESKAEGVLLRLPPGLFSPRQPLVSCPWKVREKILGNASARPAGMMKEKDRDQKNCTYQGVGESWQPKTVKQEEEEDRLEMHLNRLEAAATSLPGKSGANGLPQAVRKPSGAESLQPGSGAAGEEVLLLDCRAGPAVRACRPQLGEMPHWCLECGKNFDQKSELEMHQSKHTGQSSYICSDCGRGFMEHVALAAGQGACAAGNAFSPAGSRRRGLPLPGEAVVQRKERKELSLQEKVRVLEMLEGPKVSQSELAKRFGVSQPQICRIIKNKERILAEWGKNANPGRKRKLEEKGPAGDQAFLQWFERSCGHTFPSEGRHWQEKASLAGEPGLETSLRWRNGSQAKPKAAPARPLLEKWSRELLEEEEEEEESRWESTTLPCVLSQYDLPDVYACGETGMLFRATPEDLAPRRSKEASDQLTVLLCTNMDGSDKRDVLVVGKAARLFGFQAGGLQELPSATYRANSKAWMTAAIFTHWLQRLNEEMKQKERRVVLFLTQCSVHPHTELSNIQMVFMPPHLSWLRPLEQGVIQNFKCHYRRRLLTHLLVRCNSRGSAPISRFSRYLTLPDAVHLVVQAWSEVCPQTIANSFKAAGFSVNPRILTPPLEVVQALGCKDQDQFERFVLMDEGLECFGDQEGAEATKGVQQHQEPPSARAEGKEEKEEPLSFSCPSKAEVLESLAKLRRYLEGHSAWPATFHTFYQLEDLIHAIALSDMQVVKAKACKD</sequence>
<feature type="compositionally biased region" description="Basic and acidic residues" evidence="6">
    <location>
        <begin position="664"/>
        <end position="673"/>
    </location>
</feature>
<feature type="DNA-binding region" description="H-T-H motif" evidence="5">
    <location>
        <begin position="259"/>
        <end position="279"/>
    </location>
</feature>
<dbReference type="FunFam" id="3.30.160.60:FF:002343">
    <property type="entry name" value="Zinc finger protein 33A"/>
    <property type="match status" value="1"/>
</dbReference>
<dbReference type="InterPro" id="IPR004875">
    <property type="entry name" value="DDE_SF_endonuclease_dom"/>
</dbReference>
<name>A0A9F5N0A0_PYTBI</name>
<evidence type="ECO:0000256" key="4">
    <source>
        <dbReference type="PROSITE-ProRule" id="PRU00042"/>
    </source>
</evidence>
<dbReference type="Pfam" id="PF03184">
    <property type="entry name" value="DDE_1"/>
    <property type="match status" value="1"/>
</dbReference>
<dbReference type="AlphaFoldDB" id="A0A9F5N0A0"/>
<dbReference type="InterPro" id="IPR050863">
    <property type="entry name" value="CenT-Element_Derived"/>
</dbReference>
<gene>
    <name evidence="10" type="primary">LOC103053960</name>
</gene>
<evidence type="ECO:0000313" key="10">
    <source>
        <dbReference type="RefSeq" id="XP_025030936.1"/>
    </source>
</evidence>
<dbReference type="PANTHER" id="PTHR19303">
    <property type="entry name" value="TRANSPOSON"/>
    <property type="match status" value="1"/>
</dbReference>
<keyword evidence="2 4" id="KW-0863">Zinc-finger</keyword>
<keyword evidence="1" id="KW-0479">Metal-binding</keyword>
<dbReference type="SUPFAM" id="SSF46689">
    <property type="entry name" value="Homeodomain-like"/>
    <property type="match status" value="1"/>
</dbReference>
<dbReference type="InterPro" id="IPR001387">
    <property type="entry name" value="Cro/C1-type_HTH"/>
</dbReference>
<dbReference type="PROSITE" id="PS50157">
    <property type="entry name" value="ZINC_FINGER_C2H2_2"/>
    <property type="match status" value="1"/>
</dbReference>
<evidence type="ECO:0000256" key="6">
    <source>
        <dbReference type="SAM" id="MobiDB-lite"/>
    </source>
</evidence>
<keyword evidence="3" id="KW-0862">Zinc</keyword>
<dbReference type="GO" id="GO:0008270">
    <property type="term" value="F:zinc ion binding"/>
    <property type="evidence" value="ECO:0007669"/>
    <property type="project" value="UniProtKB-KW"/>
</dbReference>
<organism evidence="9 10">
    <name type="scientific">Python bivittatus</name>
    <name type="common">Burmese python</name>
    <name type="synonym">Python molurus bivittatus</name>
    <dbReference type="NCBI Taxonomy" id="176946"/>
    <lineage>
        <taxon>Eukaryota</taxon>
        <taxon>Metazoa</taxon>
        <taxon>Chordata</taxon>
        <taxon>Craniata</taxon>
        <taxon>Vertebrata</taxon>
        <taxon>Euteleostomi</taxon>
        <taxon>Lepidosauria</taxon>
        <taxon>Squamata</taxon>
        <taxon>Bifurcata</taxon>
        <taxon>Unidentata</taxon>
        <taxon>Episquamata</taxon>
        <taxon>Toxicofera</taxon>
        <taxon>Serpentes</taxon>
        <taxon>Henophidia</taxon>
        <taxon>Pythonidae</taxon>
        <taxon>Python</taxon>
    </lineage>
</organism>
<dbReference type="InterPro" id="IPR009057">
    <property type="entry name" value="Homeodomain-like_sf"/>
</dbReference>
<dbReference type="Gene3D" id="1.10.10.60">
    <property type="entry name" value="Homeodomain-like"/>
    <property type="match status" value="1"/>
</dbReference>
<dbReference type="InterPro" id="IPR036236">
    <property type="entry name" value="Znf_C2H2_sf"/>
</dbReference>
<evidence type="ECO:0000256" key="2">
    <source>
        <dbReference type="ARBA" id="ARBA00022771"/>
    </source>
</evidence>
<dbReference type="PANTHER" id="PTHR19303:SF36">
    <property type="entry name" value="TIGGER TRANSPOSABLE ELEMENT-DERIVED PROTEIN 3"/>
    <property type="match status" value="1"/>
</dbReference>
<feature type="domain" description="C2H2-type" evidence="7">
    <location>
        <begin position="158"/>
        <end position="185"/>
    </location>
</feature>
<evidence type="ECO:0000259" key="8">
    <source>
        <dbReference type="PROSITE" id="PS50960"/>
    </source>
</evidence>
<dbReference type="Pfam" id="PF04218">
    <property type="entry name" value="CENP-B_N"/>
    <property type="match status" value="1"/>
</dbReference>
<dbReference type="RefSeq" id="XP_025030936.1">
    <property type="nucleotide sequence ID" value="XM_025175168.1"/>
</dbReference>
<evidence type="ECO:0000256" key="3">
    <source>
        <dbReference type="ARBA" id="ARBA00022833"/>
    </source>
</evidence>
<dbReference type="OMA" id="KMVFMPP"/>
<dbReference type="InterPro" id="IPR013087">
    <property type="entry name" value="Znf_C2H2_type"/>
</dbReference>
<dbReference type="GeneID" id="103053960"/>
<feature type="region of interest" description="Disordered" evidence="6">
    <location>
        <begin position="648"/>
        <end position="674"/>
    </location>
</feature>
<evidence type="ECO:0000256" key="5">
    <source>
        <dbReference type="PROSITE-ProRule" id="PRU00320"/>
    </source>
</evidence>
<comment type="subcellular location">
    <subcellularLocation>
        <location evidence="5">Nucleus</location>
    </subcellularLocation>
</comment>
<dbReference type="GO" id="GO:0005634">
    <property type="term" value="C:nucleus"/>
    <property type="evidence" value="ECO:0007669"/>
    <property type="project" value="UniProtKB-SubCell"/>
</dbReference>
<accession>A0A9F5N0A0</accession>
<dbReference type="Gene3D" id="3.30.160.60">
    <property type="entry name" value="Classic Zinc Finger"/>
    <property type="match status" value="1"/>
</dbReference>
<keyword evidence="5" id="KW-0238">DNA-binding</keyword>
<feature type="domain" description="HTH psq-type" evidence="8">
    <location>
        <begin position="231"/>
        <end position="283"/>
    </location>
</feature>
<protein>
    <submittedName>
        <fullName evidence="10">Tigger transposable element-derived protein 3-like isoform X1</fullName>
    </submittedName>
</protein>
<evidence type="ECO:0000256" key="1">
    <source>
        <dbReference type="ARBA" id="ARBA00022723"/>
    </source>
</evidence>
<feature type="region of interest" description="Disordered" evidence="6">
    <location>
        <begin position="100"/>
        <end position="128"/>
    </location>
</feature>
<keyword evidence="9" id="KW-1185">Reference proteome</keyword>
<keyword evidence="5" id="KW-0539">Nucleus</keyword>
<dbReference type="PROSITE" id="PS00028">
    <property type="entry name" value="ZINC_FINGER_C2H2_1"/>
    <property type="match status" value="1"/>
</dbReference>